<protein>
    <submittedName>
        <fullName evidence="1">Uncharacterized protein</fullName>
    </submittedName>
</protein>
<dbReference type="Proteomes" id="UP000000724">
    <property type="component" value="Contig Pc00c13"/>
</dbReference>
<dbReference type="AlphaFoldDB" id="B6H346"/>
<accession>B6H346</accession>
<dbReference type="HOGENOM" id="CLU_1816427_0_0_1"/>
<dbReference type="EMBL" id="AM920428">
    <property type="protein sequence ID" value="CAP92324.1"/>
    <property type="molecule type" value="Genomic_DNA"/>
</dbReference>
<gene>
    <name evidence="1" type="ORF">Pc13g12550</name>
    <name evidence="1" type="ORF">PCH_Pc13g12550</name>
</gene>
<sequence length="142" mass="15705">MASRAMDILPTRDGWGLLGIWPLLEIPGLRGPPEVARLFISFHDRKLCISPYLEACRGVNECSEVGRSRFHRPIVYGIDLGPSIFHRPLGQYISTEIGNIRRSNLGIVEGIILNTIRVCSIGYLECGTAVAHPDEALQRPGI</sequence>
<organism evidence="1 2">
    <name type="scientific">Penicillium rubens (strain ATCC 28089 / DSM 1075 / NRRL 1951 / Wisconsin 54-1255)</name>
    <name type="common">Penicillium chrysogenum</name>
    <dbReference type="NCBI Taxonomy" id="500485"/>
    <lineage>
        <taxon>Eukaryota</taxon>
        <taxon>Fungi</taxon>
        <taxon>Dikarya</taxon>
        <taxon>Ascomycota</taxon>
        <taxon>Pezizomycotina</taxon>
        <taxon>Eurotiomycetes</taxon>
        <taxon>Eurotiomycetidae</taxon>
        <taxon>Eurotiales</taxon>
        <taxon>Aspergillaceae</taxon>
        <taxon>Penicillium</taxon>
        <taxon>Penicillium chrysogenum species complex</taxon>
    </lineage>
</organism>
<evidence type="ECO:0000313" key="1">
    <source>
        <dbReference type="EMBL" id="CAP92324.1"/>
    </source>
</evidence>
<reference evidence="1 2" key="1">
    <citation type="journal article" date="2008" name="Nat. Biotechnol.">
        <title>Genome sequencing and analysis of the filamentous fungus Penicillium chrysogenum.</title>
        <authorList>
            <person name="van den Berg M.A."/>
            <person name="Albang R."/>
            <person name="Albermann K."/>
            <person name="Badger J.H."/>
            <person name="Daran J.-M."/>
            <person name="Driessen A.J.M."/>
            <person name="Garcia-Estrada C."/>
            <person name="Fedorova N.D."/>
            <person name="Harris D.M."/>
            <person name="Heijne W.H.M."/>
            <person name="Joardar V.S."/>
            <person name="Kiel J.A.K.W."/>
            <person name="Kovalchuk A."/>
            <person name="Martin J.F."/>
            <person name="Nierman W.C."/>
            <person name="Nijland J.G."/>
            <person name="Pronk J.T."/>
            <person name="Roubos J.A."/>
            <person name="van der Klei I.J."/>
            <person name="van Peij N.N.M.E."/>
            <person name="Veenhuis M."/>
            <person name="von Doehren H."/>
            <person name="Wagner C."/>
            <person name="Wortman J.R."/>
            <person name="Bovenberg R.A.L."/>
        </authorList>
    </citation>
    <scope>NUCLEOTIDE SEQUENCE [LARGE SCALE GENOMIC DNA]</scope>
    <source>
        <strain evidence="2">ATCC 28089 / DSM 1075 / NRRL 1951 / Wisconsin 54-1255</strain>
    </source>
</reference>
<evidence type="ECO:0000313" key="2">
    <source>
        <dbReference type="Proteomes" id="UP000000724"/>
    </source>
</evidence>
<proteinExistence type="predicted"/>
<dbReference type="VEuPathDB" id="FungiDB:PCH_Pc13g12550"/>
<keyword evidence="2" id="KW-1185">Reference proteome</keyword>
<name>B6H346_PENRW</name>